<reference evidence="1 2" key="1">
    <citation type="journal article" date="2023" name="Nucleic Acids Res.">
        <title>The hologenome of Daphnia magna reveals possible DNA methylation and microbiome-mediated evolution of the host genome.</title>
        <authorList>
            <person name="Chaturvedi A."/>
            <person name="Li X."/>
            <person name="Dhandapani V."/>
            <person name="Marshall H."/>
            <person name="Kissane S."/>
            <person name="Cuenca-Cambronero M."/>
            <person name="Asole G."/>
            <person name="Calvet F."/>
            <person name="Ruiz-Romero M."/>
            <person name="Marangio P."/>
            <person name="Guigo R."/>
            <person name="Rago D."/>
            <person name="Mirbahai L."/>
            <person name="Eastwood N."/>
            <person name="Colbourne J.K."/>
            <person name="Zhou J."/>
            <person name="Mallon E."/>
            <person name="Orsini L."/>
        </authorList>
    </citation>
    <scope>NUCLEOTIDE SEQUENCE [LARGE SCALE GENOMIC DNA]</scope>
    <source>
        <strain evidence="1">LRV0_1</strain>
    </source>
</reference>
<protein>
    <submittedName>
        <fullName evidence="1">Uncharacterized protein</fullName>
    </submittedName>
</protein>
<organism evidence="1 2">
    <name type="scientific">Daphnia magna</name>
    <dbReference type="NCBI Taxonomy" id="35525"/>
    <lineage>
        <taxon>Eukaryota</taxon>
        <taxon>Metazoa</taxon>
        <taxon>Ecdysozoa</taxon>
        <taxon>Arthropoda</taxon>
        <taxon>Crustacea</taxon>
        <taxon>Branchiopoda</taxon>
        <taxon>Diplostraca</taxon>
        <taxon>Cladocera</taxon>
        <taxon>Anomopoda</taxon>
        <taxon>Daphniidae</taxon>
        <taxon>Daphnia</taxon>
    </lineage>
</organism>
<evidence type="ECO:0000313" key="2">
    <source>
        <dbReference type="Proteomes" id="UP001234178"/>
    </source>
</evidence>
<keyword evidence="2" id="KW-1185">Reference proteome</keyword>
<comment type="caution">
    <text evidence="1">The sequence shown here is derived from an EMBL/GenBank/DDBJ whole genome shotgun (WGS) entry which is preliminary data.</text>
</comment>
<dbReference type="Proteomes" id="UP001234178">
    <property type="component" value="Unassembled WGS sequence"/>
</dbReference>
<dbReference type="EMBL" id="JAOYFB010000004">
    <property type="protein sequence ID" value="KAK4013521.1"/>
    <property type="molecule type" value="Genomic_DNA"/>
</dbReference>
<proteinExistence type="predicted"/>
<sequence>MTDGCHKDAVIPAVSHLPPIADVVANEQQNESVCDNMTNEEVETSTSKAGCCGVTSRMSKALICNEY</sequence>
<name>A0ABQ9ZKT5_9CRUS</name>
<evidence type="ECO:0000313" key="1">
    <source>
        <dbReference type="EMBL" id="KAK4013521.1"/>
    </source>
</evidence>
<accession>A0ABQ9ZKT5</accession>
<gene>
    <name evidence="1" type="ORF">OUZ56_026075</name>
</gene>